<evidence type="ECO:0000313" key="2">
    <source>
        <dbReference type="EMBL" id="MFD2200563.1"/>
    </source>
</evidence>
<organism evidence="2 3">
    <name type="scientific">Shivajiella indica</name>
    <dbReference type="NCBI Taxonomy" id="872115"/>
    <lineage>
        <taxon>Bacteria</taxon>
        <taxon>Pseudomonadati</taxon>
        <taxon>Bacteroidota</taxon>
        <taxon>Cytophagia</taxon>
        <taxon>Cytophagales</taxon>
        <taxon>Cyclobacteriaceae</taxon>
        <taxon>Shivajiella</taxon>
    </lineage>
</organism>
<evidence type="ECO:0000313" key="3">
    <source>
        <dbReference type="Proteomes" id="UP001597414"/>
    </source>
</evidence>
<keyword evidence="3" id="KW-1185">Reference proteome</keyword>
<gene>
    <name evidence="2" type="ORF">ACFSKV_03225</name>
</gene>
<dbReference type="Proteomes" id="UP001597414">
    <property type="component" value="Unassembled WGS sequence"/>
</dbReference>
<evidence type="ECO:0008006" key="4">
    <source>
        <dbReference type="Google" id="ProtNLM"/>
    </source>
</evidence>
<evidence type="ECO:0000256" key="1">
    <source>
        <dbReference type="SAM" id="Phobius"/>
    </source>
</evidence>
<accession>A0ABW5B365</accession>
<protein>
    <recommendedName>
        <fullName evidence="4">LptF/LptG family permease</fullName>
    </recommendedName>
</protein>
<keyword evidence="1" id="KW-1133">Transmembrane helix</keyword>
<feature type="transmembrane region" description="Helical" evidence="1">
    <location>
        <begin position="259"/>
        <end position="281"/>
    </location>
</feature>
<keyword evidence="1" id="KW-0472">Membrane</keyword>
<proteinExistence type="predicted"/>
<sequence>MDFNITFFTLVYIVFLIIPGVFFKRFYFQGHFNKQFQSGLYADRLITSVFWGAIIQVITIHILLHSTGDKFYSFSEVIKNAFLSISKNDLPNGGNQLFTFASLYLIGSVVLGGFLGHFSHQFIRKTKLDLQYAVLRFSNKWYYYFTGDILYTNEFKYKVSKTGKIASTVVDVLVDYGEGENILFTGTLTQYSLDSNGNLETLYLTGTSRFKKQDNGKIELKNIPGDCFVIPYQRVLNMNIDYVIETSSKEKKQGRMKRILLGLISAFLILLLPVIIVVPWFSQVGVWLKLSSIVLLLLSWLFFMVGFVNLVDPKAALKGKGIALAFVLFLILLLFGLSLLGIFDHVIELVF</sequence>
<reference evidence="3" key="1">
    <citation type="journal article" date="2019" name="Int. J. Syst. Evol. Microbiol.">
        <title>The Global Catalogue of Microorganisms (GCM) 10K type strain sequencing project: providing services to taxonomists for standard genome sequencing and annotation.</title>
        <authorList>
            <consortium name="The Broad Institute Genomics Platform"/>
            <consortium name="The Broad Institute Genome Sequencing Center for Infectious Disease"/>
            <person name="Wu L."/>
            <person name="Ma J."/>
        </authorList>
    </citation>
    <scope>NUCLEOTIDE SEQUENCE [LARGE SCALE GENOMIC DNA]</scope>
    <source>
        <strain evidence="3">KCTC 19812</strain>
    </source>
</reference>
<feature type="transmembrane region" description="Helical" evidence="1">
    <location>
        <begin position="97"/>
        <end position="118"/>
    </location>
</feature>
<feature type="transmembrane region" description="Helical" evidence="1">
    <location>
        <begin position="45"/>
        <end position="64"/>
    </location>
</feature>
<comment type="caution">
    <text evidence="2">The sequence shown here is derived from an EMBL/GenBank/DDBJ whole genome shotgun (WGS) entry which is preliminary data.</text>
</comment>
<name>A0ABW5B365_9BACT</name>
<dbReference type="EMBL" id="JBHUIV010000008">
    <property type="protein sequence ID" value="MFD2200563.1"/>
    <property type="molecule type" value="Genomic_DNA"/>
</dbReference>
<feature type="transmembrane region" description="Helical" evidence="1">
    <location>
        <begin position="6"/>
        <end position="24"/>
    </location>
</feature>
<feature type="transmembrane region" description="Helical" evidence="1">
    <location>
        <begin position="287"/>
        <end position="310"/>
    </location>
</feature>
<dbReference type="RefSeq" id="WP_380800336.1">
    <property type="nucleotide sequence ID" value="NZ_JBHUIV010000008.1"/>
</dbReference>
<feature type="transmembrane region" description="Helical" evidence="1">
    <location>
        <begin position="322"/>
        <end position="343"/>
    </location>
</feature>
<keyword evidence="1" id="KW-0812">Transmembrane</keyword>